<keyword evidence="2" id="KW-1133">Transmembrane helix</keyword>
<dbReference type="RefSeq" id="WP_373636578.1">
    <property type="nucleotide sequence ID" value="NZ_CP150951.2"/>
</dbReference>
<feature type="transmembrane region" description="Helical" evidence="2">
    <location>
        <begin position="101"/>
        <end position="118"/>
    </location>
</feature>
<feature type="compositionally biased region" description="Basic and acidic residues" evidence="1">
    <location>
        <begin position="1"/>
        <end position="20"/>
    </location>
</feature>
<feature type="compositionally biased region" description="Basic and acidic residues" evidence="1">
    <location>
        <begin position="41"/>
        <end position="53"/>
    </location>
</feature>
<evidence type="ECO:0008006" key="5">
    <source>
        <dbReference type="Google" id="ProtNLM"/>
    </source>
</evidence>
<organism evidence="3 4">
    <name type="scientific">Yoonia phaeophyticola</name>
    <dbReference type="NCBI Taxonomy" id="3137369"/>
    <lineage>
        <taxon>Bacteria</taxon>
        <taxon>Pseudomonadati</taxon>
        <taxon>Pseudomonadota</taxon>
        <taxon>Alphaproteobacteria</taxon>
        <taxon>Rhodobacterales</taxon>
        <taxon>Paracoccaceae</taxon>
        <taxon>Yoonia</taxon>
    </lineage>
</organism>
<keyword evidence="4" id="KW-1185">Reference proteome</keyword>
<evidence type="ECO:0000256" key="2">
    <source>
        <dbReference type="SAM" id="Phobius"/>
    </source>
</evidence>
<gene>
    <name evidence="3" type="ORF">AABB29_15475</name>
</gene>
<name>A0ABZ2V1A4_9RHOB</name>
<keyword evidence="2" id="KW-0812">Transmembrane</keyword>
<reference evidence="4" key="1">
    <citation type="submission" date="2024-04" db="EMBL/GenBank/DDBJ databases">
        <title>Phylogenomic analyses of a clade within the roseobacter group suggest taxonomic reassignments of species of the genera Aestuariivita, Citreicella, Loktanella, Nautella, Pelagibaca, Ruegeria, Thalassobius, Thiobacimonas and Tropicibacter, and the proposal o.</title>
        <authorList>
            <person name="Jeon C.O."/>
        </authorList>
    </citation>
    <scope>NUCLEOTIDE SEQUENCE [LARGE SCALE GENOMIC DNA]</scope>
    <source>
        <strain evidence="4">BS5-3</strain>
    </source>
</reference>
<evidence type="ECO:0000313" key="4">
    <source>
        <dbReference type="Proteomes" id="UP001440612"/>
    </source>
</evidence>
<dbReference type="EMBL" id="CP150951">
    <property type="protein sequence ID" value="WZC48254.2"/>
    <property type="molecule type" value="Genomic_DNA"/>
</dbReference>
<sequence>MPDYHPLDTRNKADKQKTDGPNRPWRKVADPAPLPGVKSGPIRDSDAMERRAREKIGNDAEQAALRDAPLWANLFGPATLYYKIKAALIGQRARGYGSGKIVFQIIGAFALYFALFYLDSQFGFSQMLGVSTEMYSID</sequence>
<proteinExistence type="predicted"/>
<keyword evidence="2" id="KW-0472">Membrane</keyword>
<evidence type="ECO:0000256" key="1">
    <source>
        <dbReference type="SAM" id="MobiDB-lite"/>
    </source>
</evidence>
<feature type="region of interest" description="Disordered" evidence="1">
    <location>
        <begin position="1"/>
        <end position="53"/>
    </location>
</feature>
<protein>
    <recommendedName>
        <fullName evidence="5">DUF5683 domain-containing protein</fullName>
    </recommendedName>
</protein>
<evidence type="ECO:0000313" key="3">
    <source>
        <dbReference type="EMBL" id="WZC48254.2"/>
    </source>
</evidence>
<accession>A0ABZ2V1A4</accession>
<dbReference type="Proteomes" id="UP001440612">
    <property type="component" value="Chromosome"/>
</dbReference>